<keyword evidence="1" id="KW-0732">Signal</keyword>
<protein>
    <recommendedName>
        <fullName evidence="6">Ig-like domain-containing protein</fullName>
    </recommendedName>
</protein>
<dbReference type="FunFam" id="2.60.40.10:FF:000107">
    <property type="entry name" value="Myosin, light chain kinase a"/>
    <property type="match status" value="1"/>
</dbReference>
<evidence type="ECO:0000313" key="8">
    <source>
        <dbReference type="Proteomes" id="UP000014500"/>
    </source>
</evidence>
<reference evidence="8" key="1">
    <citation type="submission" date="2011-05" db="EMBL/GenBank/DDBJ databases">
        <authorList>
            <person name="Richards S.R."/>
            <person name="Qu J."/>
            <person name="Jiang H."/>
            <person name="Jhangiani S.N."/>
            <person name="Agravi P."/>
            <person name="Goodspeed R."/>
            <person name="Gross S."/>
            <person name="Mandapat C."/>
            <person name="Jackson L."/>
            <person name="Mathew T."/>
            <person name="Pu L."/>
            <person name="Thornton R."/>
            <person name="Saada N."/>
            <person name="Wilczek-Boney K.B."/>
            <person name="Lee S."/>
            <person name="Kovar C."/>
            <person name="Wu Y."/>
            <person name="Scherer S.E."/>
            <person name="Worley K.C."/>
            <person name="Muzny D.M."/>
            <person name="Gibbs R."/>
        </authorList>
    </citation>
    <scope>NUCLEOTIDE SEQUENCE</scope>
    <source>
        <strain evidence="8">Brora</strain>
    </source>
</reference>
<dbReference type="InterPro" id="IPR013783">
    <property type="entry name" value="Ig-like_fold"/>
</dbReference>
<feature type="region of interest" description="Disordered" evidence="5">
    <location>
        <begin position="632"/>
        <end position="665"/>
    </location>
</feature>
<feature type="domain" description="Ig-like" evidence="6">
    <location>
        <begin position="68"/>
        <end position="144"/>
    </location>
</feature>
<feature type="region of interest" description="Disordered" evidence="5">
    <location>
        <begin position="1400"/>
        <end position="1424"/>
    </location>
</feature>
<dbReference type="OMA" id="QLPTMDY"/>
<name>T1JH08_STRMM</name>
<dbReference type="SMART" id="SM00408">
    <property type="entry name" value="IGc2"/>
    <property type="match status" value="3"/>
</dbReference>
<dbReference type="HOGENOM" id="CLU_224460_0_0_1"/>
<evidence type="ECO:0000256" key="3">
    <source>
        <dbReference type="ARBA" id="ARBA00023319"/>
    </source>
</evidence>
<feature type="region of interest" description="Disordered" evidence="5">
    <location>
        <begin position="1287"/>
        <end position="1306"/>
    </location>
</feature>
<dbReference type="InterPro" id="IPR036179">
    <property type="entry name" value="Ig-like_dom_sf"/>
</dbReference>
<keyword evidence="8" id="KW-1185">Reference proteome</keyword>
<dbReference type="PANTHER" id="PTHR45080:SF8">
    <property type="entry name" value="IG-LIKE DOMAIN-CONTAINING PROTEIN"/>
    <property type="match status" value="1"/>
</dbReference>
<dbReference type="SMART" id="SM00409">
    <property type="entry name" value="IG"/>
    <property type="match status" value="4"/>
</dbReference>
<proteinExistence type="predicted"/>
<feature type="coiled-coil region" evidence="4">
    <location>
        <begin position="1322"/>
        <end position="1349"/>
    </location>
</feature>
<dbReference type="CDD" id="cd00096">
    <property type="entry name" value="Ig"/>
    <property type="match status" value="1"/>
</dbReference>
<dbReference type="GO" id="GO:0005886">
    <property type="term" value="C:plasma membrane"/>
    <property type="evidence" value="ECO:0007669"/>
    <property type="project" value="TreeGrafter"/>
</dbReference>
<evidence type="ECO:0000313" key="7">
    <source>
        <dbReference type="EnsemblMetazoa" id="SMAR013136-PA"/>
    </source>
</evidence>
<sequence>MWYNRQGKVEESVKYHFFKEEQNVTRLEIDPVEAMDEGEWRCVASGSQGQAVSICHLTLTVPKNYKKPRFLEELSAILSEEGTVSFECKVVGVPSPMLKWFKDGVELKPGDVYKLTGTKSLGTYACVASNFMGSSTSRTELTLEDLQGKRRKRRRKIIPTLPPQFTVALKDADVKIGEEMHLAVTVIVPPEPEICWYKDDDKIVHDGKHRLTQDESGTYNLDVFPVDIRDQGEWRCVAVNNFGHGSTNCNVKIIVPKQYRAPKFIEELRAALSSEGNVSLDCKVVGVPQPTLTWFKDGVELKAGDIYRIMSAGDGTSCLGTYTCQAKNCMGSASSTVGLLAFEDQLKKDKKKEPFQQELSTIEEKSEYSSFATPSYSTDNWDDSKAEMEFSIYETPDITEDEARQIIEAFADQVSEHVTTSNVADLPPLRFIRESAMIGNVLMEAVIIDVPIECCEDVEEMAMRTSTENLETQAGIEELSNTEALVVDIPYDPVDLKEMSDKGQASEQQARAVSPTNQEAILVQAPFQLTDIKSLSDPEYQRMRSSIEEMESFVHEALRIDSPTAMRADVGDIPSQDHPGELKTHAHVGMATLLQTAVVIAPSVLSAVGEVAPPPDDGQRAEVVFDQAAAVQVTAPGKERRDEMAKRERRESTSDEDVGQSDQYDTEADISSIISDADAFDVNEEFAKEETSADNAIEVQIPDIYSPNLQTLTEAFMDDRATPVPPSSHEGVIVEQATGLEHVVSKDVEVQQKMQAELQIYDFEALQVQHTSIQSPSPMSMTDTSSVTLTMADVTISAQSAVEVQSLFKLEGHEEMTDATLGDVRRAEMKETSFKEAVQVQDYHQQTTDDLEGEVSGKLELPRQLTSPAEEVVVAEVVLQTRAQALEVGKWSQELEQTAQEKEVSCLQALIVQEIAELKDSLKEAFEIGSDADTSLADVADISLNQEIVVTSVDATEMSVQAKAQQAATSEKPQIQMELERETLLVEETRILERPILTISQATSQPDIAEERPITPSQAVTVGQDQTFEKTEFLTQDELDVQKAREMLMTPVESVIVLQQQSVDVAIESKIEGKLGQVADQRIASPIQPLTVEKQELVETSSHVETSPLPTTQEAVLVETPSKSPLVIETPTALESTEDFQEQGLKPPTSSQEVALVRVTTPQPSIGIQVPGVAAEMVEGMKMDAHFEELHEWADEVGLRSTSPTEAVVVQDPTLQPEAVLAMDPAVAKVERGELRTGTPTPEAVVQEPPDMHRHIAVSASSYSHETYEDQVAAATEPATGLHESVLQRTRAVKSQDSVETVSDLSISSDSYISAAEDSLGSESEQEAIQDIRDTIRQAMQDISELLEDNKSEGVSGSDRGSSIADEFTDDYQMADSNFVASSLAVESWSFEQERQLVKDDLTPTPRAVDDDGKELSVSPDSQSSDGLYKLKEFAVIEDFAEEVILEAFVQAVSDIVSSDSGFGTRDGCTDRTVSEDWVVTHESGLEEVTIVSKITSAASSDYEDAVSDGEGELRERKLFRLKVKREISPSSGEDEFEDARELRTEDVSDVEEGVIARMDLVSNETGESIIYDLLESEMYETCKMEEMMDLYHKRVDDQGIKTVEVKINEPVLAEGKINEPVLTADDVVLSKEILDIAIRDVTDKRLELSPALHRRLKDQIETEFIEEITEEIIEHIEVTETKLENGFSEKDRSKLLESTTKVFTLAEEEITFAQNENKQVQLVEPATVKEIQLQTVVPEKLEQIAFGIVEDVLHEISTAITEEQKSFATAQEIQVAAAGLENLALEKGEVSKEMEKLDVIGQKADVAKIPEKDDVELTITSHEVEITGKRMEEGVDVMEDILLAQEEIKTEIIYSVLEDKTIEEKVADKQEDTIDELRVIQMEDVGLAHISGDVSELKITKILEKEEVELVITSHDEMASKGLEKGVDTMQDTLLAREETKMEIIYSVSEDKNVIENVADKQEETIDELKEVSLTQIPGDISELKVTKIPDKDDVELVITSHDENIIEKTVETGIDVMEDKQLAQEETKMEIIYKEEEIIQAEIIDELQEVKMEEAALISVDETKVKVAVGNIEDITQSTAETTRVEVEAMATQVKIEGEVMATSDLETFKVTEEKADELVSAKETQVITVTESRIITESEKMTEENVEGFAAQQAIELMSEITSELQELNLDEKHLQITKEEEKVEVEVRKADLLAVATENVEKEIKTVSTDELPQEFLEMAVAEVSDKDKVDVMVLAAGETAAIETLETITEILSEKAEVETALISQTVLSAVETVQMTVLDDRKEINDIEKSTLTESKATEIIELEKLNIAQQSTDKLEEDNHIIEEQEITTVVTEEKIEIADSVQVGEITMAEETMRVASENVIDEQQYTTELEIGDEFKLEEKGSELKIDLNFVAVCETTETAVGVTTSEILPMKVTEDTATETTVVDESRLEVIASETDIFDDLSEDEVTEESQAEIFAAESDEEMVSAAEQVEPTKVEQTEVVETSAVESDEEMVSAAEEVKEVITAVEQVEEIVTVAEQVEIAAVAEQVEIAAVAEQVEIAAVATQIEEIVSTAEQFEEVISAAEQIEEVVSVVEQVEEIISTAEKDKKITFAPEQVVQVISSTEKVEEIIDTTEQAETIISAVEQIEEIVSAVEKEKEVVFAAELVKEMASVTDQLEEIVSTAEEQVEVVTAAEQIEEMVSFVEKEKEVVFAAELVKEMASVTDQVEEIVSTAEEQVEVVTAAEQIEEIVSLVEKEKEVVLAAEQVKEMAFVTDQVEEIVSTAEEQVEVVTAAEEIEEIVSLVEKEKEVVLAAEHVRELASVTDQLEEIVSTTEQAEEIISAAEQIEEIVCAVEIGKEVVFAAEEVKEIVSVAEHVEEIVSITEKSEEIVKAAKQVEEMVSTVLIEQTQIEKIEIIESSTAESDDEMLSATEQLEEIKVEQTSILESDDEMLSAAEEIEVVDLSRVEQVTRVETYAQTLVASLFIEAKEILKKDIKTEKLEILSEVKVKEMVIEQKVSEIELKDKEENDENKMILRSAENVAVEVLQSLFESTYVEIEKLAESETNVAVEIVDAVATEVSVPMVVEEVTEIMGKQTDTAEAKAKEEIKAETLSVQDITQVCLFPEENIIDQEIQEFAKEKVEETVSEVIGNLLEVQTDVTQVILPKEETILQPTQESVIALVSENAELIITAETIEEITPKIQKEPMQVVLSSSETTILQETSESLNALTEDISEQTIADTSEQSQPKVEESSVLVIAAPVTEEIPHGLSEIVNDETNLATTAFVADETVEKQTLELISKFELKEVVATELEVTKIPEKFAERMLSTIFGEAICAAETNEAETIKVGEILAEHKNDIISTIEESEVQILSAAVVIEEEPQQEAVTEIENKIHEELEINTANICADKVLSTFFEATTSLVSQFVFESIIQQQKTDVIDDLNTENAIPVVATVNEETKPQVVEIKPEIVSSEIQEGTEILIKSAEKCAQKMFKEIFEEIEDNATVVDVNEKILDEEKIKLVEVKQPVVLAASIENVTEEELENVEKDKTESELKVIEQLLEPILKASILTADVAYLEEHPQQVVVESFQLGDKKQEVVSDSQIVCHEAIVVDQLIESDTEKFDHQTYKNLPQLEIANVSLSEVQHLELLDVKDSEVELLTYTAAEVIEESLVNISNKKQETDKVQSEATIKLSTKTDISKDEDDVNAFIYFLKTI</sequence>
<dbReference type="STRING" id="126957.T1JH08"/>
<dbReference type="SUPFAM" id="SSF48726">
    <property type="entry name" value="Immunoglobulin"/>
    <property type="match status" value="4"/>
</dbReference>
<dbReference type="EMBL" id="JH432215">
    <property type="status" value="NOT_ANNOTATED_CDS"/>
    <property type="molecule type" value="Genomic_DNA"/>
</dbReference>
<feature type="compositionally biased region" description="Acidic residues" evidence="5">
    <location>
        <begin position="654"/>
        <end position="665"/>
    </location>
</feature>
<evidence type="ECO:0000256" key="2">
    <source>
        <dbReference type="ARBA" id="ARBA00023157"/>
    </source>
</evidence>
<dbReference type="InterPro" id="IPR007110">
    <property type="entry name" value="Ig-like_dom"/>
</dbReference>
<accession>T1JH08</accession>
<dbReference type="InterPro" id="IPR003599">
    <property type="entry name" value="Ig_sub"/>
</dbReference>
<keyword evidence="2" id="KW-1015">Disulfide bond</keyword>
<dbReference type="GO" id="GO:0007156">
    <property type="term" value="P:homophilic cell adhesion via plasma membrane adhesion molecules"/>
    <property type="evidence" value="ECO:0007669"/>
    <property type="project" value="TreeGrafter"/>
</dbReference>
<feature type="domain" description="Ig-like" evidence="6">
    <location>
        <begin position="262"/>
        <end position="338"/>
    </location>
</feature>
<dbReference type="Gene3D" id="2.60.40.10">
    <property type="entry name" value="Immunoglobulins"/>
    <property type="match status" value="4"/>
</dbReference>
<dbReference type="Proteomes" id="UP000014500">
    <property type="component" value="Unassembled WGS sequence"/>
</dbReference>
<evidence type="ECO:0000256" key="4">
    <source>
        <dbReference type="SAM" id="Coils"/>
    </source>
</evidence>
<dbReference type="PANTHER" id="PTHR45080">
    <property type="entry name" value="CONTACTIN 5"/>
    <property type="match status" value="1"/>
</dbReference>
<feature type="compositionally biased region" description="Basic and acidic residues" evidence="5">
    <location>
        <begin position="637"/>
        <end position="653"/>
    </location>
</feature>
<dbReference type="PROSITE" id="PS50835">
    <property type="entry name" value="IG_LIKE"/>
    <property type="match status" value="3"/>
</dbReference>
<evidence type="ECO:0000256" key="1">
    <source>
        <dbReference type="ARBA" id="ARBA00022729"/>
    </source>
</evidence>
<evidence type="ECO:0000259" key="6">
    <source>
        <dbReference type="PROSITE" id="PS50835"/>
    </source>
</evidence>
<dbReference type="eggNOG" id="KOG3510">
    <property type="taxonomic scope" value="Eukaryota"/>
</dbReference>
<feature type="compositionally biased region" description="Basic and acidic residues" evidence="5">
    <location>
        <begin position="1400"/>
        <end position="1415"/>
    </location>
</feature>
<organism evidence="7 8">
    <name type="scientific">Strigamia maritima</name>
    <name type="common">European centipede</name>
    <name type="synonym">Geophilus maritimus</name>
    <dbReference type="NCBI Taxonomy" id="126957"/>
    <lineage>
        <taxon>Eukaryota</taxon>
        <taxon>Metazoa</taxon>
        <taxon>Ecdysozoa</taxon>
        <taxon>Arthropoda</taxon>
        <taxon>Myriapoda</taxon>
        <taxon>Chilopoda</taxon>
        <taxon>Pleurostigmophora</taxon>
        <taxon>Geophilomorpha</taxon>
        <taxon>Linotaeniidae</taxon>
        <taxon>Strigamia</taxon>
    </lineage>
</organism>
<dbReference type="InterPro" id="IPR013098">
    <property type="entry name" value="Ig_I-set"/>
</dbReference>
<dbReference type="EnsemblMetazoa" id="SMAR013136-RA">
    <property type="protein sequence ID" value="SMAR013136-PA"/>
    <property type="gene ID" value="SMAR013136"/>
</dbReference>
<feature type="coiled-coil region" evidence="4">
    <location>
        <begin position="2154"/>
        <end position="2188"/>
    </location>
</feature>
<keyword evidence="3" id="KW-0393">Immunoglobulin domain</keyword>
<dbReference type="InterPro" id="IPR050958">
    <property type="entry name" value="Cell_Adh-Cytoskel_Orgn"/>
</dbReference>
<evidence type="ECO:0000256" key="5">
    <source>
        <dbReference type="SAM" id="MobiDB-lite"/>
    </source>
</evidence>
<feature type="domain" description="Ig-like" evidence="6">
    <location>
        <begin position="163"/>
        <end position="252"/>
    </location>
</feature>
<keyword evidence="4" id="KW-0175">Coiled coil</keyword>
<reference evidence="7" key="2">
    <citation type="submission" date="2015-02" db="UniProtKB">
        <authorList>
            <consortium name="EnsemblMetazoa"/>
        </authorList>
    </citation>
    <scope>IDENTIFICATION</scope>
</reference>
<dbReference type="InterPro" id="IPR003598">
    <property type="entry name" value="Ig_sub2"/>
</dbReference>
<dbReference type="Pfam" id="PF07679">
    <property type="entry name" value="I-set"/>
    <property type="match status" value="4"/>
</dbReference>